<evidence type="ECO:0000256" key="2">
    <source>
        <dbReference type="ARBA" id="ARBA00008114"/>
    </source>
</evidence>
<dbReference type="Gene3D" id="1.20.1510.10">
    <property type="entry name" value="Cation efflux protein transmembrane domain"/>
    <property type="match status" value="1"/>
</dbReference>
<feature type="domain" description="Cation efflux protein transmembrane" evidence="8">
    <location>
        <begin position="18"/>
        <end position="205"/>
    </location>
</feature>
<evidence type="ECO:0000256" key="5">
    <source>
        <dbReference type="ARBA" id="ARBA00022989"/>
    </source>
</evidence>
<dbReference type="RefSeq" id="WP_191798693.1">
    <property type="nucleotide sequence ID" value="NZ_JACSQL010000002.1"/>
</dbReference>
<evidence type="ECO:0000256" key="1">
    <source>
        <dbReference type="ARBA" id="ARBA00004141"/>
    </source>
</evidence>
<dbReference type="Pfam" id="PF16916">
    <property type="entry name" value="ZT_dimer"/>
    <property type="match status" value="1"/>
</dbReference>
<dbReference type="InterPro" id="IPR050291">
    <property type="entry name" value="CDF_Transporter"/>
</dbReference>
<feature type="transmembrane region" description="Helical" evidence="7">
    <location>
        <begin position="113"/>
        <end position="135"/>
    </location>
</feature>
<evidence type="ECO:0000259" key="8">
    <source>
        <dbReference type="Pfam" id="PF01545"/>
    </source>
</evidence>
<name>A0ABR8SV76_9BACL</name>
<keyword evidence="5 7" id="KW-1133">Transmembrane helix</keyword>
<dbReference type="InterPro" id="IPR058533">
    <property type="entry name" value="Cation_efflux_TM"/>
</dbReference>
<dbReference type="Gene3D" id="3.30.70.1350">
    <property type="entry name" value="Cation efflux protein, cytoplasmic domain"/>
    <property type="match status" value="1"/>
</dbReference>
<dbReference type="SUPFAM" id="SSF160240">
    <property type="entry name" value="Cation efflux protein cytoplasmic domain-like"/>
    <property type="match status" value="1"/>
</dbReference>
<dbReference type="Proteomes" id="UP000608071">
    <property type="component" value="Unassembled WGS sequence"/>
</dbReference>
<evidence type="ECO:0000256" key="4">
    <source>
        <dbReference type="ARBA" id="ARBA00022692"/>
    </source>
</evidence>
<feature type="transmembrane region" description="Helical" evidence="7">
    <location>
        <begin position="156"/>
        <end position="173"/>
    </location>
</feature>
<accession>A0ABR8SV76</accession>
<feature type="domain" description="Cation efflux protein cytoplasmic" evidence="9">
    <location>
        <begin position="224"/>
        <end position="288"/>
    </location>
</feature>
<evidence type="ECO:0000259" key="9">
    <source>
        <dbReference type="Pfam" id="PF16916"/>
    </source>
</evidence>
<dbReference type="PANTHER" id="PTHR43840:SF15">
    <property type="entry name" value="MITOCHONDRIAL METAL TRANSPORTER 1-RELATED"/>
    <property type="match status" value="1"/>
</dbReference>
<evidence type="ECO:0000313" key="10">
    <source>
        <dbReference type="EMBL" id="MBD7967416.1"/>
    </source>
</evidence>
<evidence type="ECO:0000256" key="6">
    <source>
        <dbReference type="ARBA" id="ARBA00023136"/>
    </source>
</evidence>
<dbReference type="InterPro" id="IPR027469">
    <property type="entry name" value="Cation_efflux_TMD_sf"/>
</dbReference>
<keyword evidence="6 7" id="KW-0472">Membrane</keyword>
<evidence type="ECO:0000313" key="11">
    <source>
        <dbReference type="Proteomes" id="UP000608071"/>
    </source>
</evidence>
<keyword evidence="3" id="KW-0813">Transport</keyword>
<dbReference type="Pfam" id="PF01545">
    <property type="entry name" value="Cation_efflux"/>
    <property type="match status" value="1"/>
</dbReference>
<reference evidence="10 11" key="1">
    <citation type="submission" date="2020-08" db="EMBL/GenBank/DDBJ databases">
        <title>A Genomic Blueprint of the Chicken Gut Microbiome.</title>
        <authorList>
            <person name="Gilroy R."/>
            <person name="Ravi A."/>
            <person name="Getino M."/>
            <person name="Pursley I."/>
            <person name="Horton D.L."/>
            <person name="Alikhan N.-F."/>
            <person name="Baker D."/>
            <person name="Gharbi K."/>
            <person name="Hall N."/>
            <person name="Watson M."/>
            <person name="Adriaenssens E.M."/>
            <person name="Foster-Nyarko E."/>
            <person name="Jarju S."/>
            <person name="Secka A."/>
            <person name="Antonio M."/>
            <person name="Oren A."/>
            <person name="Chaudhuri R."/>
            <person name="La Ragione R.M."/>
            <person name="Hildebrand F."/>
            <person name="Pallen M.J."/>
        </authorList>
    </citation>
    <scope>NUCLEOTIDE SEQUENCE [LARGE SCALE GENOMIC DNA]</scope>
    <source>
        <strain evidence="10 11">Sa2BVA9</strain>
    </source>
</reference>
<comment type="similarity">
    <text evidence="2">Belongs to the cation diffusion facilitator (CDF) transporter (TC 2.A.4) family.</text>
</comment>
<dbReference type="InterPro" id="IPR027470">
    <property type="entry name" value="Cation_efflux_CTD"/>
</dbReference>
<feature type="transmembrane region" description="Helical" evidence="7">
    <location>
        <begin position="80"/>
        <end position="101"/>
    </location>
</feature>
<dbReference type="PANTHER" id="PTHR43840">
    <property type="entry name" value="MITOCHONDRIAL METAL TRANSPORTER 1-RELATED"/>
    <property type="match status" value="1"/>
</dbReference>
<feature type="transmembrane region" description="Helical" evidence="7">
    <location>
        <begin position="179"/>
        <end position="203"/>
    </location>
</feature>
<keyword evidence="11" id="KW-1185">Reference proteome</keyword>
<proteinExistence type="inferred from homology"/>
<organism evidence="10 11">
    <name type="scientific">Paenibacillus gallinarum</name>
    <dbReference type="NCBI Taxonomy" id="2762232"/>
    <lineage>
        <taxon>Bacteria</taxon>
        <taxon>Bacillati</taxon>
        <taxon>Bacillota</taxon>
        <taxon>Bacilli</taxon>
        <taxon>Bacillales</taxon>
        <taxon>Paenibacillaceae</taxon>
        <taxon>Paenibacillus</taxon>
    </lineage>
</organism>
<evidence type="ECO:0000256" key="3">
    <source>
        <dbReference type="ARBA" id="ARBA00022448"/>
    </source>
</evidence>
<dbReference type="SUPFAM" id="SSF161111">
    <property type="entry name" value="Cation efflux protein transmembrane domain-like"/>
    <property type="match status" value="1"/>
</dbReference>
<comment type="subcellular location">
    <subcellularLocation>
        <location evidence="1">Membrane</location>
        <topology evidence="1">Multi-pass membrane protein</topology>
    </subcellularLocation>
</comment>
<gene>
    <name evidence="10" type="ORF">H9647_05035</name>
</gene>
<comment type="caution">
    <text evidence="10">The sequence shown here is derived from an EMBL/GenBank/DDBJ whole genome shotgun (WGS) entry which is preliminary data.</text>
</comment>
<dbReference type="EMBL" id="JACSQL010000002">
    <property type="protein sequence ID" value="MBD7967416.1"/>
    <property type="molecule type" value="Genomic_DNA"/>
</dbReference>
<evidence type="ECO:0000256" key="7">
    <source>
        <dbReference type="SAM" id="Phobius"/>
    </source>
</evidence>
<protein>
    <submittedName>
        <fullName evidence="10">Cation transporter</fullName>
    </submittedName>
</protein>
<dbReference type="InterPro" id="IPR036837">
    <property type="entry name" value="Cation_efflux_CTD_sf"/>
</dbReference>
<sequence>MTTKQHRAIHVMFWMEVCKNTVLTIIKGSVGIASGNKALLSDALYSAGEAGSLFTRQYQVWNGKGSPTESSEKRKKVGQFIALIVPLMVLLGGLQLAISSVQVMIKADPEPPHISALIAAVIAFTFAEIWFQYEWRHTYKDAERSIMKHYFEQHRYAFYTSLLVLTGIILSMIGKSFDYFYLLYADPIAALVTSGIVIWRSYLLITGHIPRQKEESYLDTYDYMQTVQRVHGIVTVEHICAYEREEGIHIDLTITVNPRMTVAEAQEVAERSKVLLMGRFEQVSRVQLKVVPYQSEYPYKSNCELAERETNTLLQ</sequence>
<keyword evidence="4 7" id="KW-0812">Transmembrane</keyword>